<dbReference type="SUPFAM" id="SSF160246">
    <property type="entry name" value="EspE N-terminal domain-like"/>
    <property type="match status" value="1"/>
</dbReference>
<evidence type="ECO:0008006" key="3">
    <source>
        <dbReference type="Google" id="ProtNLM"/>
    </source>
</evidence>
<dbReference type="EMBL" id="AECZ01000002">
    <property type="protein sequence ID" value="EFL52808.1"/>
    <property type="molecule type" value="Genomic_DNA"/>
</dbReference>
<proteinExistence type="predicted"/>
<keyword evidence="2" id="KW-1185">Reference proteome</keyword>
<dbReference type="RefSeq" id="WP_005990668.1">
    <property type="nucleotide sequence ID" value="NZ_AECZ01000002.1"/>
</dbReference>
<name>E1JS39_SOLFR</name>
<reference evidence="1 2" key="1">
    <citation type="submission" date="2010-08" db="EMBL/GenBank/DDBJ databases">
        <title>The draft genome of Desulfovibrio fructosovorans JJ.</title>
        <authorList>
            <consortium name="US DOE Joint Genome Institute (JGI-PGF)"/>
            <person name="Lucas S."/>
            <person name="Copeland A."/>
            <person name="Lapidus A."/>
            <person name="Cheng J.-F."/>
            <person name="Bruce D."/>
            <person name="Goodwin L."/>
            <person name="Pitluck S."/>
            <person name="Land M.L."/>
            <person name="Hauser L."/>
            <person name="Chang Y.-J."/>
            <person name="Jeffries C."/>
            <person name="Wall J.D."/>
            <person name="Stahl D.A."/>
            <person name="Arkin A.P."/>
            <person name="Dehal P."/>
            <person name="Stolyar S.M."/>
            <person name="Hazen T.C."/>
            <person name="Woyke T.J."/>
        </authorList>
    </citation>
    <scope>NUCLEOTIDE SEQUENCE [LARGE SCALE GENOMIC DNA]</scope>
    <source>
        <strain evidence="1 2">JJ</strain>
    </source>
</reference>
<dbReference type="STRING" id="596151.DesfrDRAFT_0438"/>
<gene>
    <name evidence="1" type="ORF">DesfrDRAFT_0438</name>
</gene>
<dbReference type="AlphaFoldDB" id="E1JS39"/>
<accession>E1JS39</accession>
<dbReference type="eggNOG" id="COG1406">
    <property type="taxonomic scope" value="Bacteria"/>
</dbReference>
<dbReference type="Proteomes" id="UP000006250">
    <property type="component" value="Unassembled WGS sequence"/>
</dbReference>
<evidence type="ECO:0000313" key="2">
    <source>
        <dbReference type="Proteomes" id="UP000006250"/>
    </source>
</evidence>
<protein>
    <recommendedName>
        <fullName evidence="3">Type II secretion system protein GspE N-terminal domain-containing protein</fullName>
    </recommendedName>
</protein>
<comment type="caution">
    <text evidence="1">The sequence shown here is derived from an EMBL/GenBank/DDBJ whole genome shotgun (WGS) entry which is preliminary data.</text>
</comment>
<evidence type="ECO:0000313" key="1">
    <source>
        <dbReference type="EMBL" id="EFL52808.1"/>
    </source>
</evidence>
<dbReference type="OrthoDB" id="5449818at2"/>
<organism evidence="1 2">
    <name type="scientific">Solidesulfovibrio fructosivorans JJ]</name>
    <dbReference type="NCBI Taxonomy" id="596151"/>
    <lineage>
        <taxon>Bacteria</taxon>
        <taxon>Pseudomonadati</taxon>
        <taxon>Thermodesulfobacteriota</taxon>
        <taxon>Desulfovibrionia</taxon>
        <taxon>Desulfovibrionales</taxon>
        <taxon>Desulfovibrionaceae</taxon>
        <taxon>Solidesulfovibrio</taxon>
    </lineage>
</organism>
<dbReference type="InterPro" id="IPR037257">
    <property type="entry name" value="T2SS_E_N_sf"/>
</dbReference>
<sequence length="276" mass="31023">MNFLGRFLVEQGAISEEQLADGLRFQKEHNRRIGEMAVDRGVLSPGEVNGICRRQRADPRLFGDIAVEERRLSRKDLDQLLFFQKVHHTYLGEALLLRGHIDREQYKRLLGRHFALRQSGQVSLRYIQDFFADNKAAELLVMATERVMRRFAGLTLEVAALGQPEDMAVYPETGRITGILSGRRRLCAAIGLSAPLAAGLCREAGATAAENPLDAFFTCVLVFFQDMLRDASLLSHEMRMTRDGAFFHPREESLGIRCDTPAGKAAFAIWIEETPS</sequence>